<dbReference type="GO" id="GO:0055085">
    <property type="term" value="P:transmembrane transport"/>
    <property type="evidence" value="ECO:0007669"/>
    <property type="project" value="TreeGrafter"/>
</dbReference>
<feature type="transmembrane region" description="Helical" evidence="6">
    <location>
        <begin position="140"/>
        <end position="159"/>
    </location>
</feature>
<dbReference type="PANTHER" id="PTHR21716:SF64">
    <property type="entry name" value="AI-2 TRANSPORT PROTEIN TQSA"/>
    <property type="match status" value="1"/>
</dbReference>
<gene>
    <name evidence="7" type="ORF">GH975_03420</name>
</gene>
<name>A0A5Q2QCE6_9GAMM</name>
<evidence type="ECO:0000256" key="2">
    <source>
        <dbReference type="ARBA" id="ARBA00009773"/>
    </source>
</evidence>
<evidence type="ECO:0000256" key="5">
    <source>
        <dbReference type="ARBA" id="ARBA00023136"/>
    </source>
</evidence>
<dbReference type="AlphaFoldDB" id="A0A5Q2QCE6"/>
<dbReference type="Proteomes" id="UP000388235">
    <property type="component" value="Chromosome"/>
</dbReference>
<dbReference type="Pfam" id="PF01594">
    <property type="entry name" value="AI-2E_transport"/>
    <property type="match status" value="1"/>
</dbReference>
<organism evidence="7 8">
    <name type="scientific">Litorivicinus lipolyticus</name>
    <dbReference type="NCBI Taxonomy" id="418701"/>
    <lineage>
        <taxon>Bacteria</taxon>
        <taxon>Pseudomonadati</taxon>
        <taxon>Pseudomonadota</taxon>
        <taxon>Gammaproteobacteria</taxon>
        <taxon>Oceanospirillales</taxon>
        <taxon>Litorivicinaceae</taxon>
        <taxon>Litorivicinus</taxon>
    </lineage>
</organism>
<keyword evidence="5 6" id="KW-0472">Membrane</keyword>
<evidence type="ECO:0000256" key="4">
    <source>
        <dbReference type="ARBA" id="ARBA00022989"/>
    </source>
</evidence>
<comment type="subcellular location">
    <subcellularLocation>
        <location evidence="1">Membrane</location>
        <topology evidence="1">Multi-pass membrane protein</topology>
    </subcellularLocation>
</comment>
<evidence type="ECO:0000313" key="7">
    <source>
        <dbReference type="EMBL" id="QGG79667.1"/>
    </source>
</evidence>
<feature type="transmembrane region" description="Helical" evidence="6">
    <location>
        <begin position="57"/>
        <end position="83"/>
    </location>
</feature>
<keyword evidence="4 6" id="KW-1133">Transmembrane helix</keyword>
<dbReference type="KEGG" id="llp:GH975_03420"/>
<feature type="transmembrane region" description="Helical" evidence="6">
    <location>
        <begin position="286"/>
        <end position="311"/>
    </location>
</feature>
<proteinExistence type="inferred from homology"/>
<evidence type="ECO:0000313" key="8">
    <source>
        <dbReference type="Proteomes" id="UP000388235"/>
    </source>
</evidence>
<evidence type="ECO:0000256" key="6">
    <source>
        <dbReference type="SAM" id="Phobius"/>
    </source>
</evidence>
<dbReference type="OrthoDB" id="9799225at2"/>
<feature type="transmembrane region" description="Helical" evidence="6">
    <location>
        <begin position="209"/>
        <end position="232"/>
    </location>
</feature>
<sequence>MEINERSYTLLNLAALVIVVAGLKQAAPVVVPLLVSAFIAMIACPPVFWLERRKVPAVVAVLGVVGVIVGFATMISMIVAGSIDGFLQALPTYQARLKAEIGAIAPVASEWGLPVDLKTLQDVVDPGAAMSLVSNLLSGLGNVLANSFLILLLVIFILLEASSLPAKIRTALRAPEAALNQFGELASKVNTYLAIKTWVSLGTGLTATVLCYAMGVDFPLVLGLLAFLLNYIPNIGSILAAIPAVLLAFLELGAGSALGVGLGYFGINTLFGNVIEPRFQGRGVGLSTFVVFFSLVFWGWLLGSVGMLLSIPLTMTVKLALNANDETRWLAVLLGPETEAKG</sequence>
<dbReference type="RefSeq" id="WP_153713171.1">
    <property type="nucleotide sequence ID" value="NZ_CP045871.1"/>
</dbReference>
<evidence type="ECO:0000256" key="3">
    <source>
        <dbReference type="ARBA" id="ARBA00022692"/>
    </source>
</evidence>
<keyword evidence="3 6" id="KW-0812">Transmembrane</keyword>
<dbReference type="EMBL" id="CP045871">
    <property type="protein sequence ID" value="QGG79667.1"/>
    <property type="molecule type" value="Genomic_DNA"/>
</dbReference>
<reference evidence="7 8" key="1">
    <citation type="submission" date="2019-11" db="EMBL/GenBank/DDBJ databases">
        <authorList>
            <person name="Khan S.A."/>
            <person name="Jeon C.O."/>
            <person name="Chun B.H."/>
        </authorList>
    </citation>
    <scope>NUCLEOTIDE SEQUENCE [LARGE SCALE GENOMIC DNA]</scope>
    <source>
        <strain evidence="7 8">IMCC 1097</strain>
    </source>
</reference>
<dbReference type="PANTHER" id="PTHR21716">
    <property type="entry name" value="TRANSMEMBRANE PROTEIN"/>
    <property type="match status" value="1"/>
</dbReference>
<keyword evidence="8" id="KW-1185">Reference proteome</keyword>
<feature type="transmembrane region" description="Helical" evidence="6">
    <location>
        <begin position="29"/>
        <end position="50"/>
    </location>
</feature>
<feature type="transmembrane region" description="Helical" evidence="6">
    <location>
        <begin position="238"/>
        <end position="265"/>
    </location>
</feature>
<dbReference type="GO" id="GO:0016020">
    <property type="term" value="C:membrane"/>
    <property type="evidence" value="ECO:0007669"/>
    <property type="project" value="UniProtKB-SubCell"/>
</dbReference>
<feature type="transmembrane region" description="Helical" evidence="6">
    <location>
        <begin position="7"/>
        <end position="23"/>
    </location>
</feature>
<protein>
    <submittedName>
        <fullName evidence="7">AI-2E family transporter</fullName>
    </submittedName>
</protein>
<evidence type="ECO:0000256" key="1">
    <source>
        <dbReference type="ARBA" id="ARBA00004141"/>
    </source>
</evidence>
<dbReference type="InterPro" id="IPR002549">
    <property type="entry name" value="AI-2E-like"/>
</dbReference>
<accession>A0A5Q2QCE6</accession>
<comment type="similarity">
    <text evidence="2">Belongs to the autoinducer-2 exporter (AI-2E) (TC 2.A.86) family.</text>
</comment>